<accession>A0A7S2WNR0</accession>
<sequence>MSFTITAAACRSIMVKSLQHKRQPSVELASAVIDSRSFSDEAKQKIVKVKKKNKGAVVEEGGRDRMTELLIRAFDAPSQSAPPASEEEMARRHEIGRNYVIGCFSRHNETNHDLNCKIRMKNHAINMLPRNSWIKEEALKISDEDDALPPMWRSIPVDTPPIPGFDPAKLILEDEQKK</sequence>
<name>A0A7S2WNR0_9STRA</name>
<reference evidence="1" key="1">
    <citation type="submission" date="2021-01" db="EMBL/GenBank/DDBJ databases">
        <authorList>
            <person name="Corre E."/>
            <person name="Pelletier E."/>
            <person name="Niang G."/>
            <person name="Scheremetjew M."/>
            <person name="Finn R."/>
            <person name="Kale V."/>
            <person name="Holt S."/>
            <person name="Cochrane G."/>
            <person name="Meng A."/>
            <person name="Brown T."/>
            <person name="Cohen L."/>
        </authorList>
    </citation>
    <scope>NUCLEOTIDE SEQUENCE</scope>
    <source>
        <strain evidence="1">CCMP1452</strain>
    </source>
</reference>
<organism evidence="1">
    <name type="scientific">Eucampia antarctica</name>
    <dbReference type="NCBI Taxonomy" id="49252"/>
    <lineage>
        <taxon>Eukaryota</taxon>
        <taxon>Sar</taxon>
        <taxon>Stramenopiles</taxon>
        <taxon>Ochrophyta</taxon>
        <taxon>Bacillariophyta</taxon>
        <taxon>Mediophyceae</taxon>
        <taxon>Biddulphiophycidae</taxon>
        <taxon>Hemiaulales</taxon>
        <taxon>Hemiaulaceae</taxon>
        <taxon>Eucampia</taxon>
    </lineage>
</organism>
<proteinExistence type="predicted"/>
<dbReference type="EMBL" id="HBHI01028670">
    <property type="protein sequence ID" value="CAD9698785.1"/>
    <property type="molecule type" value="Transcribed_RNA"/>
</dbReference>
<dbReference type="Gene3D" id="6.10.250.3440">
    <property type="match status" value="1"/>
</dbReference>
<gene>
    <name evidence="1" type="ORF">EANT1437_LOCUS14678</name>
</gene>
<dbReference type="AlphaFoldDB" id="A0A7S2WNR0"/>
<evidence type="ECO:0000313" key="1">
    <source>
        <dbReference type="EMBL" id="CAD9698785.1"/>
    </source>
</evidence>
<protein>
    <submittedName>
        <fullName evidence="1">Uncharacterized protein</fullName>
    </submittedName>
</protein>